<protein>
    <submittedName>
        <fullName evidence="1">Uncharacterized protein</fullName>
    </submittedName>
</protein>
<evidence type="ECO:0000313" key="2">
    <source>
        <dbReference type="Proteomes" id="UP000236311"/>
    </source>
</evidence>
<dbReference type="EMBL" id="OFSM01000002">
    <property type="protein sequence ID" value="SOY27796.1"/>
    <property type="molecule type" value="Genomic_DNA"/>
</dbReference>
<dbReference type="AlphaFoldDB" id="A0A2K4ZBF7"/>
<name>A0A2K4ZBF7_9FIRM</name>
<sequence length="183" mass="21091">MKVRRFRFYAKREDLQAILEEFQSKFDVYYVPTYSDEGPVFFKDAAGLPDLGTNFFGSHQGNKQILAFSGTTACSWKEYRWSDHEKGGIRYTSLCDENIERIDIDLNGVYQETAIFPTETATMHYDNAAAKKLFDGLKKIVGRQSVKTVNGCFICKGAYEDKETYRFCTINIKSPEEYDLKVE</sequence>
<gene>
    <name evidence="1" type="ORF">AMURIS_00501</name>
</gene>
<organism evidence="1 2">
    <name type="scientific">Acetatifactor muris</name>
    <dbReference type="NCBI Taxonomy" id="879566"/>
    <lineage>
        <taxon>Bacteria</taxon>
        <taxon>Bacillati</taxon>
        <taxon>Bacillota</taxon>
        <taxon>Clostridia</taxon>
        <taxon>Lachnospirales</taxon>
        <taxon>Lachnospiraceae</taxon>
        <taxon>Acetatifactor</taxon>
    </lineage>
</organism>
<reference evidence="1 2" key="1">
    <citation type="submission" date="2018-01" db="EMBL/GenBank/DDBJ databases">
        <authorList>
            <person name="Gaut B.S."/>
            <person name="Morton B.R."/>
            <person name="Clegg M.T."/>
            <person name="Duvall M.R."/>
        </authorList>
    </citation>
    <scope>NUCLEOTIDE SEQUENCE [LARGE SCALE GENOMIC DNA]</scope>
    <source>
        <strain evidence="1">GP69</strain>
    </source>
</reference>
<evidence type="ECO:0000313" key="1">
    <source>
        <dbReference type="EMBL" id="SOY27796.1"/>
    </source>
</evidence>
<dbReference type="Proteomes" id="UP000236311">
    <property type="component" value="Unassembled WGS sequence"/>
</dbReference>
<accession>A0A2K4ZBF7</accession>
<dbReference type="OrthoDB" id="2058723at2"/>
<proteinExistence type="predicted"/>
<keyword evidence="2" id="KW-1185">Reference proteome</keyword>
<dbReference type="RefSeq" id="WP_146039955.1">
    <property type="nucleotide sequence ID" value="NZ_JANJZD010000002.1"/>
</dbReference>